<dbReference type="Gene3D" id="3.30.450.330">
    <property type="match status" value="1"/>
</dbReference>
<evidence type="ECO:0000256" key="2">
    <source>
        <dbReference type="ARBA" id="ARBA00023136"/>
    </source>
</evidence>
<dbReference type="AlphaFoldDB" id="A0A1G2UIA1"/>
<dbReference type="GO" id="GO:0071555">
    <property type="term" value="P:cell wall organization"/>
    <property type="evidence" value="ECO:0007669"/>
    <property type="project" value="TreeGrafter"/>
</dbReference>
<evidence type="ECO:0000259" key="3">
    <source>
        <dbReference type="Pfam" id="PF00905"/>
    </source>
</evidence>
<dbReference type="SUPFAM" id="SSF56519">
    <property type="entry name" value="Penicillin binding protein dimerisation domain"/>
    <property type="match status" value="1"/>
</dbReference>
<evidence type="ECO:0000313" key="5">
    <source>
        <dbReference type="Proteomes" id="UP000177096"/>
    </source>
</evidence>
<dbReference type="GO" id="GO:0008658">
    <property type="term" value="F:penicillin binding"/>
    <property type="evidence" value="ECO:0007669"/>
    <property type="project" value="InterPro"/>
</dbReference>
<dbReference type="EMBL" id="MHWM01000009">
    <property type="protein sequence ID" value="OHB09166.1"/>
    <property type="molecule type" value="Genomic_DNA"/>
</dbReference>
<dbReference type="SUPFAM" id="SSF56601">
    <property type="entry name" value="beta-lactamase/transpeptidase-like"/>
    <property type="match status" value="1"/>
</dbReference>
<dbReference type="PANTHER" id="PTHR30627:SF1">
    <property type="entry name" value="PEPTIDOGLYCAN D,D-TRANSPEPTIDASE FTSI"/>
    <property type="match status" value="1"/>
</dbReference>
<organism evidence="4 5">
    <name type="scientific">Candidatus Zambryskibacteria bacterium RIFCSPLOWO2_02_FULL_39_14</name>
    <dbReference type="NCBI Taxonomy" id="1802769"/>
    <lineage>
        <taxon>Bacteria</taxon>
        <taxon>Candidatus Zambryskiibacteriota</taxon>
    </lineage>
</organism>
<comment type="subcellular location">
    <subcellularLocation>
        <location evidence="1">Membrane</location>
    </subcellularLocation>
</comment>
<evidence type="ECO:0000313" key="4">
    <source>
        <dbReference type="EMBL" id="OHB09166.1"/>
    </source>
</evidence>
<comment type="caution">
    <text evidence="4">The sequence shown here is derived from an EMBL/GenBank/DDBJ whole genome shotgun (WGS) entry which is preliminary data.</text>
</comment>
<keyword evidence="2" id="KW-0472">Membrane</keyword>
<proteinExistence type="predicted"/>
<name>A0A1G2UIA1_9BACT</name>
<dbReference type="InterPro" id="IPR050515">
    <property type="entry name" value="Beta-lactam/transpept"/>
</dbReference>
<reference evidence="4 5" key="1">
    <citation type="journal article" date="2016" name="Nat. Commun.">
        <title>Thousands of microbial genomes shed light on interconnected biogeochemical processes in an aquifer system.</title>
        <authorList>
            <person name="Anantharaman K."/>
            <person name="Brown C.T."/>
            <person name="Hug L.A."/>
            <person name="Sharon I."/>
            <person name="Castelle C.J."/>
            <person name="Probst A.J."/>
            <person name="Thomas B.C."/>
            <person name="Singh A."/>
            <person name="Wilkins M.J."/>
            <person name="Karaoz U."/>
            <person name="Brodie E.L."/>
            <person name="Williams K.H."/>
            <person name="Hubbard S.S."/>
            <person name="Banfield J.F."/>
        </authorList>
    </citation>
    <scope>NUCLEOTIDE SEQUENCE [LARGE SCALE GENOMIC DNA]</scope>
</reference>
<dbReference type="Gene3D" id="3.40.710.10">
    <property type="entry name" value="DD-peptidase/beta-lactamase superfamily"/>
    <property type="match status" value="1"/>
</dbReference>
<protein>
    <recommendedName>
        <fullName evidence="3">Penicillin-binding protein transpeptidase domain-containing protein</fullName>
    </recommendedName>
</protein>
<dbReference type="Pfam" id="PF00905">
    <property type="entry name" value="Transpeptidase"/>
    <property type="match status" value="1"/>
</dbReference>
<dbReference type="PANTHER" id="PTHR30627">
    <property type="entry name" value="PEPTIDOGLYCAN D,D-TRANSPEPTIDASE"/>
    <property type="match status" value="1"/>
</dbReference>
<dbReference type="InterPro" id="IPR036138">
    <property type="entry name" value="PBP_dimer_sf"/>
</dbReference>
<evidence type="ECO:0000256" key="1">
    <source>
        <dbReference type="ARBA" id="ARBA00004370"/>
    </source>
</evidence>
<dbReference type="InterPro" id="IPR001460">
    <property type="entry name" value="PCN-bd_Tpept"/>
</dbReference>
<dbReference type="InterPro" id="IPR012338">
    <property type="entry name" value="Beta-lactam/transpept-like"/>
</dbReference>
<gene>
    <name evidence="4" type="ORF">A3I86_01830</name>
</gene>
<sequence length="562" mass="62999">MLAAKLYLVQIVSGEEYTAKAEHQYVTGENYFDRGSIFFTTKEGILVPAASIKLGFILNINPEILRQNNNIDNVYEIINEITPLNKENFLIKARKKNDPYEELVKHLDTEVAEKIQAFKIEGLSVSKDRWRIYPGESMAAHAVGLIGYNGNELAGRYGLERFYEPALNRNQDRTFINFFAEIFSNIKSVVNENESPEADIVTTIEPSVEAFLESEIKKITNKYSSEFTGGIIIDPKTGEIRAIALTPTFDPNFPGNESDSSVFRNRLIEDRYEMGSIIKSLTIAIGLDSNTITARNTYNDPGCITLNTKTFCNYDGKSHGSNVTMQTVLNKSLNTGAAFVTSRIGSANFNNYMLKFGLDEITGIDLPNEGKSLVSNLKTNRELETAQASFGQGIALTPIITVRALSALANGGTLITPHLVKEIKYKLGPTKTLGFPKEEERKRVISQETSAEISRMLTEVVDRSLRDGQVRLENYSVAAKTGTAQIAKPETGGYYDDRYLHSFFGYFPAYEPEFLVFLYTYYPKGVQYASETLTESFMNITKFLINYYNIPPDRETAPPVRQ</sequence>
<feature type="domain" description="Penicillin-binding protein transpeptidase" evidence="3">
    <location>
        <begin position="231"/>
        <end position="531"/>
    </location>
</feature>
<dbReference type="GO" id="GO:0005886">
    <property type="term" value="C:plasma membrane"/>
    <property type="evidence" value="ECO:0007669"/>
    <property type="project" value="TreeGrafter"/>
</dbReference>
<accession>A0A1G2UIA1</accession>
<dbReference type="Gene3D" id="3.90.1310.10">
    <property type="entry name" value="Penicillin-binding protein 2a (Domain 2)"/>
    <property type="match status" value="1"/>
</dbReference>
<dbReference type="Proteomes" id="UP000177096">
    <property type="component" value="Unassembled WGS sequence"/>
</dbReference>